<evidence type="ECO:0000256" key="1">
    <source>
        <dbReference type="ARBA" id="ARBA00011764"/>
    </source>
</evidence>
<keyword evidence="3" id="KW-0805">Transcription regulation</keyword>
<keyword evidence="4" id="KW-0804">Transcription</keyword>
<reference evidence="8 9" key="1">
    <citation type="journal article" date="2024" name="BMC Genomics">
        <title>De novo assembly and annotation of Popillia japonica's genome with initial clues to its potential as an invasive pest.</title>
        <authorList>
            <person name="Cucini C."/>
            <person name="Boschi S."/>
            <person name="Funari R."/>
            <person name="Cardaioli E."/>
            <person name="Iannotti N."/>
            <person name="Marturano G."/>
            <person name="Paoli F."/>
            <person name="Bruttini M."/>
            <person name="Carapelli A."/>
            <person name="Frati F."/>
            <person name="Nardi F."/>
        </authorList>
    </citation>
    <scope>NUCLEOTIDE SEQUENCE [LARGE SCALE GENOMIC DNA]</scope>
    <source>
        <strain evidence="8">DMR45628</strain>
    </source>
</reference>
<protein>
    <recommendedName>
        <fullName evidence="2">Regulatory protein zeste</fullName>
    </recommendedName>
</protein>
<comment type="caution">
    <text evidence="8">The sequence shown here is derived from an EMBL/GenBank/DDBJ whole genome shotgun (WGS) entry which is preliminary data.</text>
</comment>
<sequence>MEKRSKNFTQKEKDFLLDLVMSQKDIVENKKTDATSIQEENMCWENITNVYAFLKRKARKNLYNDKAEVMKTGGGPYTPKCDAQDLKISAQLQSQFYPDSNPYDSSAQLFDKPPRENSSPQTSCSYTLDIAPRENSSPQTSCSYTLDNIDHNYTEKYENATISQRVELPGRVPKKRRKATPAAPRQRYLQDIANTITERKVTKTAPRQRYLQDIANTITERKVTKTKQEEELLKKSIFYLTKKLK</sequence>
<feature type="domain" description="Myb/SANT-like DNA-binding" evidence="7">
    <location>
        <begin position="4"/>
        <end position="52"/>
    </location>
</feature>
<feature type="region of interest" description="Disordered" evidence="6">
    <location>
        <begin position="101"/>
        <end position="123"/>
    </location>
</feature>
<evidence type="ECO:0000256" key="2">
    <source>
        <dbReference type="ARBA" id="ARBA00016807"/>
    </source>
</evidence>
<comment type="function">
    <text evidence="5">Involved in transvection phenomena (= synapsis-dependent gene expression), where the synaptic pairing of chromosomes carrying genes with which zeste interacts influences the expression of these genes. Zeste binds to DNA and stimulates transcription from a nearby promoter.</text>
</comment>
<evidence type="ECO:0000256" key="5">
    <source>
        <dbReference type="ARBA" id="ARBA00025466"/>
    </source>
</evidence>
<evidence type="ECO:0000313" key="9">
    <source>
        <dbReference type="Proteomes" id="UP001458880"/>
    </source>
</evidence>
<gene>
    <name evidence="8" type="ORF">QE152_g7309</name>
</gene>
<proteinExistence type="predicted"/>
<dbReference type="Pfam" id="PF13873">
    <property type="entry name" value="Myb_DNA-bind_5"/>
    <property type="match status" value="1"/>
</dbReference>
<evidence type="ECO:0000313" key="8">
    <source>
        <dbReference type="EMBL" id="KAK9744965.1"/>
    </source>
</evidence>
<keyword evidence="8" id="KW-0238">DNA-binding</keyword>
<dbReference type="AlphaFoldDB" id="A0AAW1MBC2"/>
<evidence type="ECO:0000259" key="7">
    <source>
        <dbReference type="Pfam" id="PF13873"/>
    </source>
</evidence>
<evidence type="ECO:0000256" key="3">
    <source>
        <dbReference type="ARBA" id="ARBA00023015"/>
    </source>
</evidence>
<dbReference type="Proteomes" id="UP001458880">
    <property type="component" value="Unassembled WGS sequence"/>
</dbReference>
<keyword evidence="9" id="KW-1185">Reference proteome</keyword>
<dbReference type="GO" id="GO:0003677">
    <property type="term" value="F:DNA binding"/>
    <property type="evidence" value="ECO:0007669"/>
    <property type="project" value="UniProtKB-KW"/>
</dbReference>
<accession>A0AAW1MBC2</accession>
<name>A0AAW1MBC2_POPJA</name>
<comment type="subunit">
    <text evidence="1">Self-associates forming complexes of several hundred monomers.</text>
</comment>
<evidence type="ECO:0000256" key="4">
    <source>
        <dbReference type="ARBA" id="ARBA00023163"/>
    </source>
</evidence>
<organism evidence="8 9">
    <name type="scientific">Popillia japonica</name>
    <name type="common">Japanese beetle</name>
    <dbReference type="NCBI Taxonomy" id="7064"/>
    <lineage>
        <taxon>Eukaryota</taxon>
        <taxon>Metazoa</taxon>
        <taxon>Ecdysozoa</taxon>
        <taxon>Arthropoda</taxon>
        <taxon>Hexapoda</taxon>
        <taxon>Insecta</taxon>
        <taxon>Pterygota</taxon>
        <taxon>Neoptera</taxon>
        <taxon>Endopterygota</taxon>
        <taxon>Coleoptera</taxon>
        <taxon>Polyphaga</taxon>
        <taxon>Scarabaeiformia</taxon>
        <taxon>Scarabaeidae</taxon>
        <taxon>Rutelinae</taxon>
        <taxon>Popillia</taxon>
    </lineage>
</organism>
<dbReference type="InterPro" id="IPR028002">
    <property type="entry name" value="Myb_DNA-bind_5"/>
</dbReference>
<evidence type="ECO:0000256" key="6">
    <source>
        <dbReference type="SAM" id="MobiDB-lite"/>
    </source>
</evidence>
<dbReference type="EMBL" id="JASPKY010000053">
    <property type="protein sequence ID" value="KAK9744965.1"/>
    <property type="molecule type" value="Genomic_DNA"/>
</dbReference>